<proteinExistence type="predicted"/>
<gene>
    <name evidence="1" type="ORF">SPELUC_LOCUS7951</name>
</gene>
<evidence type="ECO:0000313" key="1">
    <source>
        <dbReference type="EMBL" id="CAG8623407.1"/>
    </source>
</evidence>
<accession>A0ACA9N255</accession>
<keyword evidence="2" id="KW-1185">Reference proteome</keyword>
<organism evidence="1 2">
    <name type="scientific">Cetraspora pellucida</name>
    <dbReference type="NCBI Taxonomy" id="1433469"/>
    <lineage>
        <taxon>Eukaryota</taxon>
        <taxon>Fungi</taxon>
        <taxon>Fungi incertae sedis</taxon>
        <taxon>Mucoromycota</taxon>
        <taxon>Glomeromycotina</taxon>
        <taxon>Glomeromycetes</taxon>
        <taxon>Diversisporales</taxon>
        <taxon>Gigasporaceae</taxon>
        <taxon>Cetraspora</taxon>
    </lineage>
</organism>
<reference evidence="1" key="1">
    <citation type="submission" date="2021-06" db="EMBL/GenBank/DDBJ databases">
        <authorList>
            <person name="Kallberg Y."/>
            <person name="Tangrot J."/>
            <person name="Rosling A."/>
        </authorList>
    </citation>
    <scope>NUCLEOTIDE SEQUENCE</scope>
    <source>
        <strain evidence="1">28 12/20/2015</strain>
    </source>
</reference>
<dbReference type="Proteomes" id="UP000789366">
    <property type="component" value="Unassembled WGS sequence"/>
</dbReference>
<comment type="caution">
    <text evidence="1">The sequence shown here is derived from an EMBL/GenBank/DDBJ whole genome shotgun (WGS) entry which is preliminary data.</text>
</comment>
<protein>
    <submittedName>
        <fullName evidence="1">8178_t:CDS:1</fullName>
    </submittedName>
</protein>
<sequence>MVDFLQKAGMVVSVIEPTPKPEDNTVLLTETVKECSSVIKAEEISDLANANIINREMAEHLENKPKKTLEEMRALDRHHITAVEAISREDYRNDRLATVTRAEKHRICLGLLKIFPKMARVFDNTDAFRRAKKSELKTLRAKLGLLNSALYATYGLKLKGTNNKHTHYHLVGAFDSIYAYAYTPELPPYQTGEDWDNGEDW</sequence>
<evidence type="ECO:0000313" key="2">
    <source>
        <dbReference type="Proteomes" id="UP000789366"/>
    </source>
</evidence>
<dbReference type="EMBL" id="CAJVPW010011229">
    <property type="protein sequence ID" value="CAG8623407.1"/>
    <property type="molecule type" value="Genomic_DNA"/>
</dbReference>
<name>A0ACA9N255_9GLOM</name>